<evidence type="ECO:0000313" key="3">
    <source>
        <dbReference type="Proteomes" id="UP000078113"/>
    </source>
</evidence>
<feature type="compositionally biased region" description="Acidic residues" evidence="1">
    <location>
        <begin position="7"/>
        <end position="20"/>
    </location>
</feature>
<protein>
    <submittedName>
        <fullName evidence="2">Uncharacterized protein</fullName>
    </submittedName>
</protein>
<reference evidence="2" key="1">
    <citation type="submission" date="2016-04" db="EMBL/GenBank/DDBJ databases">
        <authorList>
            <person name="Nguyen H.D."/>
            <person name="Samba Siva P."/>
            <person name="Cullis J."/>
            <person name="Levesque C.A."/>
            <person name="Hambleton S."/>
        </authorList>
    </citation>
    <scope>NUCLEOTIDE SEQUENCE</scope>
    <source>
        <strain evidence="2">DAOMC 236422</strain>
    </source>
</reference>
<proteinExistence type="predicted"/>
<name>A0A8X7T3V0_9BASI</name>
<dbReference type="EMBL" id="LWDG02000304">
    <property type="protein sequence ID" value="KAE8266703.1"/>
    <property type="molecule type" value="Genomic_DNA"/>
</dbReference>
<sequence length="135" mass="15105">MDQTNDDKEEVNQDAEDDDEKEKRADQDADADSFFAEVVSETTKRRQNATTKSSHNPTDGKGKCRARSVDAIDKRAEQLQGAITQIVETRELRPTPLFGKLFQTWLSLEVIMAALKSSMYDSVTLRTDKCPSCGS</sequence>
<feature type="compositionally biased region" description="Polar residues" evidence="1">
    <location>
        <begin position="48"/>
        <end position="57"/>
    </location>
</feature>
<gene>
    <name evidence="2" type="ORF">A4X09_0g5648</name>
</gene>
<dbReference type="Proteomes" id="UP000078113">
    <property type="component" value="Unassembled WGS sequence"/>
</dbReference>
<comment type="caution">
    <text evidence="2">The sequence shown here is derived from an EMBL/GenBank/DDBJ whole genome shotgun (WGS) entry which is preliminary data.</text>
</comment>
<accession>A0A8X7T3V0</accession>
<organism evidence="2 3">
    <name type="scientific">Tilletia walkeri</name>
    <dbReference type="NCBI Taxonomy" id="117179"/>
    <lineage>
        <taxon>Eukaryota</taxon>
        <taxon>Fungi</taxon>
        <taxon>Dikarya</taxon>
        <taxon>Basidiomycota</taxon>
        <taxon>Ustilaginomycotina</taxon>
        <taxon>Exobasidiomycetes</taxon>
        <taxon>Tilletiales</taxon>
        <taxon>Tilletiaceae</taxon>
        <taxon>Tilletia</taxon>
    </lineage>
</organism>
<evidence type="ECO:0000313" key="2">
    <source>
        <dbReference type="EMBL" id="KAE8266703.1"/>
    </source>
</evidence>
<keyword evidence="3" id="KW-1185">Reference proteome</keyword>
<dbReference type="AlphaFoldDB" id="A0A8X7T3V0"/>
<reference evidence="2" key="2">
    <citation type="journal article" date="2019" name="IMA Fungus">
        <title>Genome sequencing and comparison of five Tilletia species to identify candidate genes for the detection of regulated species infecting wheat.</title>
        <authorList>
            <person name="Nguyen H.D.T."/>
            <person name="Sultana T."/>
            <person name="Kesanakurti P."/>
            <person name="Hambleton S."/>
        </authorList>
    </citation>
    <scope>NUCLEOTIDE SEQUENCE</scope>
    <source>
        <strain evidence="2">DAOMC 236422</strain>
    </source>
</reference>
<feature type="region of interest" description="Disordered" evidence="1">
    <location>
        <begin position="1"/>
        <end position="66"/>
    </location>
</feature>
<evidence type="ECO:0000256" key="1">
    <source>
        <dbReference type="SAM" id="MobiDB-lite"/>
    </source>
</evidence>